<gene>
    <name evidence="7" type="ORF">TR153361</name>
</gene>
<dbReference type="GO" id="GO:0004467">
    <property type="term" value="F:long-chain fatty acid-CoA ligase activity"/>
    <property type="evidence" value="ECO:0007669"/>
    <property type="project" value="UniProtKB-EC"/>
</dbReference>
<proteinExistence type="predicted"/>
<dbReference type="InterPro" id="IPR020845">
    <property type="entry name" value="AMP-binding_CS"/>
</dbReference>
<sequence>MKKDCLLPISTFKFDNEAFIKDTEEGIYVSKLVGDGNLIGSFDNANCVFKLLQNTVERFPTRPFLGRRSSPKGPYEWVNYKQAYETVLLCGSGLLHMTSAASVTSKCVGLYATNCPEWLMLELGCWAYGLVAVPLYDTLGIDAMKHICNETELAVVMCDTPKRARCLLSNRSCLPHLRTIVIISADGDLSKLREEAEGQIKIILFEELLSLGEEHLEEPAPLGEDGLIVICYTSGTTGTPKGAMIQNKTMLAIISATSAVLGEGTVSEADIHLSFLPLAHIYEQYVEVFILYIGAKVGFYSGNIMALREDMQVLKPTIFTAVPRILYRIYDALSDKVSKSKFKRYLLDLAIREKLKCIDKQIYNQDTIWDKLIFSKIRRQFGGSIRMCLISSAPIAPSVLRFTRALFSCPVLEGYGCTETCGPLSMSVAGDLKGGHVGAPVPSVEVKLADVPEMSLVASRDNKGEICVRGRSCITAYFKSPEKTAELIDKDGWLHTGDVGVWTNRSLKIVDRCKNIFKLSQGEYVAPEKVEMVYRESRYVAQVFVDGDTMNSFPVAIVVPEQELLEKALVTAAKENSSTKIANGTKSRLSNGHGVGTGTATAAGLVSDEKSERSFEDLCKDPCAKSFLLSEFKRLGDAAGLKGFEKVKNIYLSWRPFSIENKMLTPTLKAARSIIRGFYAKELSALYTALPEPIKP</sequence>
<dbReference type="InterPro" id="IPR000873">
    <property type="entry name" value="AMP-dep_synth/lig_dom"/>
</dbReference>
<dbReference type="GO" id="GO:0016020">
    <property type="term" value="C:membrane"/>
    <property type="evidence" value="ECO:0007669"/>
    <property type="project" value="TreeGrafter"/>
</dbReference>
<evidence type="ECO:0000256" key="3">
    <source>
        <dbReference type="ARBA" id="ARBA00022832"/>
    </source>
</evidence>
<dbReference type="Pfam" id="PF00501">
    <property type="entry name" value="AMP-binding"/>
    <property type="match status" value="1"/>
</dbReference>
<keyword evidence="2" id="KW-0547">Nucleotide-binding</keyword>
<dbReference type="Gene3D" id="3.40.50.12780">
    <property type="entry name" value="N-terminal domain of ligase-like"/>
    <property type="match status" value="1"/>
</dbReference>
<evidence type="ECO:0000313" key="7">
    <source>
        <dbReference type="EMBL" id="JAP51446.1"/>
    </source>
</evidence>
<dbReference type="EC" id="6.2.1.3" evidence="5"/>
<dbReference type="AlphaFoldDB" id="A0A0X3PW88"/>
<dbReference type="PROSITE" id="PS00455">
    <property type="entry name" value="AMP_BINDING"/>
    <property type="match status" value="1"/>
</dbReference>
<evidence type="ECO:0000256" key="4">
    <source>
        <dbReference type="ARBA" id="ARBA00022840"/>
    </source>
</evidence>
<organism evidence="7">
    <name type="scientific">Schistocephalus solidus</name>
    <name type="common">Tapeworm</name>
    <dbReference type="NCBI Taxonomy" id="70667"/>
    <lineage>
        <taxon>Eukaryota</taxon>
        <taxon>Metazoa</taxon>
        <taxon>Spiralia</taxon>
        <taxon>Lophotrochozoa</taxon>
        <taxon>Platyhelminthes</taxon>
        <taxon>Cestoda</taxon>
        <taxon>Eucestoda</taxon>
        <taxon>Diphyllobothriidea</taxon>
        <taxon>Diphyllobothriidae</taxon>
        <taxon>Schistocephalus</taxon>
    </lineage>
</organism>
<evidence type="ECO:0000256" key="5">
    <source>
        <dbReference type="ARBA" id="ARBA00026121"/>
    </source>
</evidence>
<feature type="domain" description="AMP-dependent synthetase/ligase" evidence="6">
    <location>
        <begin position="53"/>
        <end position="478"/>
    </location>
</feature>
<name>A0A0X3PW88_SCHSO</name>
<dbReference type="GO" id="GO:0005524">
    <property type="term" value="F:ATP binding"/>
    <property type="evidence" value="ECO:0007669"/>
    <property type="project" value="UniProtKB-KW"/>
</dbReference>
<protein>
    <recommendedName>
        <fullName evidence="5">long-chain-fatty-acid--CoA ligase</fullName>
        <ecNumber evidence="5">6.2.1.3</ecNumber>
    </recommendedName>
</protein>
<keyword evidence="4" id="KW-0067">ATP-binding</keyword>
<dbReference type="SUPFAM" id="SSF56801">
    <property type="entry name" value="Acetyl-CoA synthetase-like"/>
    <property type="match status" value="1"/>
</dbReference>
<dbReference type="PANTHER" id="PTHR43272:SF33">
    <property type="entry name" value="AMP-BINDING DOMAIN-CONTAINING PROTEIN-RELATED"/>
    <property type="match status" value="1"/>
</dbReference>
<keyword evidence="1" id="KW-0436">Ligase</keyword>
<accession>A0A0X3PW88</accession>
<dbReference type="PANTHER" id="PTHR43272">
    <property type="entry name" value="LONG-CHAIN-FATTY-ACID--COA LIGASE"/>
    <property type="match status" value="1"/>
</dbReference>
<keyword evidence="3" id="KW-0276">Fatty acid metabolism</keyword>
<dbReference type="GO" id="GO:0005783">
    <property type="term" value="C:endoplasmic reticulum"/>
    <property type="evidence" value="ECO:0007669"/>
    <property type="project" value="TreeGrafter"/>
</dbReference>
<dbReference type="EMBL" id="GEEE01011779">
    <property type="protein sequence ID" value="JAP51446.1"/>
    <property type="molecule type" value="Transcribed_RNA"/>
</dbReference>
<evidence type="ECO:0000256" key="1">
    <source>
        <dbReference type="ARBA" id="ARBA00022598"/>
    </source>
</evidence>
<keyword evidence="3" id="KW-0443">Lipid metabolism</keyword>
<dbReference type="InterPro" id="IPR042099">
    <property type="entry name" value="ANL_N_sf"/>
</dbReference>
<reference evidence="7" key="1">
    <citation type="submission" date="2016-01" db="EMBL/GenBank/DDBJ databases">
        <title>Reference transcriptome for the parasite Schistocephalus solidus: insights into the molecular evolution of parasitism.</title>
        <authorList>
            <person name="Hebert F.O."/>
            <person name="Grambauer S."/>
            <person name="Barber I."/>
            <person name="Landry C.R."/>
            <person name="Aubin-Horth N."/>
        </authorList>
    </citation>
    <scope>NUCLEOTIDE SEQUENCE</scope>
</reference>
<evidence type="ECO:0000259" key="6">
    <source>
        <dbReference type="Pfam" id="PF00501"/>
    </source>
</evidence>
<evidence type="ECO:0000256" key="2">
    <source>
        <dbReference type="ARBA" id="ARBA00022741"/>
    </source>
</evidence>